<evidence type="ECO:0000313" key="3">
    <source>
        <dbReference type="Proteomes" id="UP000268329"/>
    </source>
</evidence>
<sequence length="88" mass="9006">MENDIADSMEPHPQEPRPRPARGTAFGLGAQEVGVDAPAEAFAACGVFGLTVEDWEQALGAAERGEGPPVDWGCSSSNVHGGTGEAGQ</sequence>
<organism evidence="2 3">
    <name type="scientific">Streptomyces dangxiongensis</name>
    <dbReference type="NCBI Taxonomy" id="1442032"/>
    <lineage>
        <taxon>Bacteria</taxon>
        <taxon>Bacillati</taxon>
        <taxon>Actinomycetota</taxon>
        <taxon>Actinomycetes</taxon>
        <taxon>Kitasatosporales</taxon>
        <taxon>Streptomycetaceae</taxon>
        <taxon>Streptomyces</taxon>
    </lineage>
</organism>
<evidence type="ECO:0000256" key="1">
    <source>
        <dbReference type="SAM" id="MobiDB-lite"/>
    </source>
</evidence>
<reference evidence="2 3" key="1">
    <citation type="submission" date="2018-10" db="EMBL/GenBank/DDBJ databases">
        <title>The genome of Streptomyces dangxiongensis Z022.</title>
        <authorList>
            <person name="Zhang B."/>
        </authorList>
    </citation>
    <scope>NUCLEOTIDE SEQUENCE [LARGE SCALE GENOMIC DNA]</scope>
    <source>
        <strain evidence="2 3">Z022</strain>
    </source>
</reference>
<feature type="region of interest" description="Disordered" evidence="1">
    <location>
        <begin position="62"/>
        <end position="88"/>
    </location>
</feature>
<gene>
    <name evidence="2" type="ORF">D9753_35520</name>
</gene>
<protein>
    <submittedName>
        <fullName evidence="2">Uncharacterized protein</fullName>
    </submittedName>
</protein>
<dbReference type="EMBL" id="CP033073">
    <property type="protein sequence ID" value="AYN43302.1"/>
    <property type="molecule type" value="Genomic_DNA"/>
</dbReference>
<name>A0A3G2JQQ5_9ACTN</name>
<accession>A0A3G2JQQ5</accession>
<proteinExistence type="predicted"/>
<dbReference type="KEGG" id="sdd:D9753_35520"/>
<dbReference type="AlphaFoldDB" id="A0A3G2JQQ5"/>
<dbReference type="OrthoDB" id="3998705at2"/>
<dbReference type="Proteomes" id="UP000268329">
    <property type="component" value="Chromosome"/>
</dbReference>
<feature type="compositionally biased region" description="Basic and acidic residues" evidence="1">
    <location>
        <begin position="9"/>
        <end position="18"/>
    </location>
</feature>
<keyword evidence="3" id="KW-1185">Reference proteome</keyword>
<evidence type="ECO:0000313" key="2">
    <source>
        <dbReference type="EMBL" id="AYN43302.1"/>
    </source>
</evidence>
<feature type="region of interest" description="Disordered" evidence="1">
    <location>
        <begin position="1"/>
        <end position="25"/>
    </location>
</feature>